<dbReference type="SUPFAM" id="SSF46626">
    <property type="entry name" value="Cytochrome c"/>
    <property type="match status" value="1"/>
</dbReference>
<gene>
    <name evidence="6" type="ORF">ACFSRY_14585</name>
</gene>
<dbReference type="InterPro" id="IPR009056">
    <property type="entry name" value="Cyt_c-like_dom"/>
</dbReference>
<evidence type="ECO:0000256" key="4">
    <source>
        <dbReference type="PROSITE-ProRule" id="PRU00433"/>
    </source>
</evidence>
<proteinExistence type="predicted"/>
<dbReference type="Pfam" id="PF00034">
    <property type="entry name" value="Cytochrom_C"/>
    <property type="match status" value="1"/>
</dbReference>
<evidence type="ECO:0000256" key="2">
    <source>
        <dbReference type="ARBA" id="ARBA00022723"/>
    </source>
</evidence>
<accession>A0ABW5IN68</accession>
<feature type="domain" description="Cytochrome c" evidence="5">
    <location>
        <begin position="25"/>
        <end position="114"/>
    </location>
</feature>
<evidence type="ECO:0000313" key="6">
    <source>
        <dbReference type="EMBL" id="MFD2515096.1"/>
    </source>
</evidence>
<dbReference type="InterPro" id="IPR036909">
    <property type="entry name" value="Cyt_c-like_dom_sf"/>
</dbReference>
<evidence type="ECO:0000259" key="5">
    <source>
        <dbReference type="PROSITE" id="PS51007"/>
    </source>
</evidence>
<keyword evidence="3 4" id="KW-0408">Iron</keyword>
<dbReference type="EMBL" id="JBHULU010000021">
    <property type="protein sequence ID" value="MFD2515096.1"/>
    <property type="molecule type" value="Genomic_DNA"/>
</dbReference>
<keyword evidence="7" id="KW-1185">Reference proteome</keyword>
<evidence type="ECO:0000256" key="1">
    <source>
        <dbReference type="ARBA" id="ARBA00022617"/>
    </source>
</evidence>
<keyword evidence="2 4" id="KW-0479">Metal-binding</keyword>
<evidence type="ECO:0000256" key="3">
    <source>
        <dbReference type="ARBA" id="ARBA00023004"/>
    </source>
</evidence>
<dbReference type="PANTHER" id="PTHR35008">
    <property type="entry name" value="BLL4482 PROTEIN-RELATED"/>
    <property type="match status" value="1"/>
</dbReference>
<name>A0ABW5IN68_9BACT</name>
<dbReference type="PANTHER" id="PTHR35008:SF9">
    <property type="entry name" value="CYTOCHROME C DOMAIN-CONTAINING PROTEIN"/>
    <property type="match status" value="1"/>
</dbReference>
<organism evidence="6 7">
    <name type="scientific">Pontibacter locisalis</name>
    <dbReference type="NCBI Taxonomy" id="1719035"/>
    <lineage>
        <taxon>Bacteria</taxon>
        <taxon>Pseudomonadati</taxon>
        <taxon>Bacteroidota</taxon>
        <taxon>Cytophagia</taxon>
        <taxon>Cytophagales</taxon>
        <taxon>Hymenobacteraceae</taxon>
        <taxon>Pontibacter</taxon>
    </lineage>
</organism>
<dbReference type="Gene3D" id="1.10.760.10">
    <property type="entry name" value="Cytochrome c-like domain"/>
    <property type="match status" value="1"/>
</dbReference>
<evidence type="ECO:0000313" key="7">
    <source>
        <dbReference type="Proteomes" id="UP001597544"/>
    </source>
</evidence>
<keyword evidence="1 4" id="KW-0349">Heme</keyword>
<sequence>MVVSRAIAALAGIVALFTLTQCFTEKQNQGKRLYEANCQSCHMEDGSGLRGVIPPIAGADYLQKHREELPCLIRHGLEGSIVVNGVEYNQPMPGAMSLREDEITNLLNYIQTNFGNNNERYTFPEVEQLLQACPPGK</sequence>
<comment type="caution">
    <text evidence="6">The sequence shown here is derived from an EMBL/GenBank/DDBJ whole genome shotgun (WGS) entry which is preliminary data.</text>
</comment>
<dbReference type="InterPro" id="IPR051459">
    <property type="entry name" value="Cytochrome_c-type_DH"/>
</dbReference>
<reference evidence="7" key="1">
    <citation type="journal article" date="2019" name="Int. J. Syst. Evol. Microbiol.">
        <title>The Global Catalogue of Microorganisms (GCM) 10K type strain sequencing project: providing services to taxonomists for standard genome sequencing and annotation.</title>
        <authorList>
            <consortium name="The Broad Institute Genomics Platform"/>
            <consortium name="The Broad Institute Genome Sequencing Center for Infectious Disease"/>
            <person name="Wu L."/>
            <person name="Ma J."/>
        </authorList>
    </citation>
    <scope>NUCLEOTIDE SEQUENCE [LARGE SCALE GENOMIC DNA]</scope>
    <source>
        <strain evidence="7">KCTC 42498</strain>
    </source>
</reference>
<dbReference type="PROSITE" id="PS51007">
    <property type="entry name" value="CYTC"/>
    <property type="match status" value="1"/>
</dbReference>
<dbReference type="Proteomes" id="UP001597544">
    <property type="component" value="Unassembled WGS sequence"/>
</dbReference>
<dbReference type="RefSeq" id="WP_377509127.1">
    <property type="nucleotide sequence ID" value="NZ_JBHULU010000021.1"/>
</dbReference>
<protein>
    <submittedName>
        <fullName evidence="6">C-type cytochrome</fullName>
    </submittedName>
</protein>